<evidence type="ECO:0000313" key="2">
    <source>
        <dbReference type="EMBL" id="GBN08917.1"/>
    </source>
</evidence>
<dbReference type="Proteomes" id="UP000499080">
    <property type="component" value="Unassembled WGS sequence"/>
</dbReference>
<dbReference type="EMBL" id="BGPR01005304">
    <property type="protein sequence ID" value="GBN08917.1"/>
    <property type="molecule type" value="Genomic_DNA"/>
</dbReference>
<accession>A0A4Y2L547</accession>
<keyword evidence="1" id="KW-0812">Transmembrane</keyword>
<keyword evidence="3" id="KW-1185">Reference proteome</keyword>
<gene>
    <name evidence="2" type="ORF">AVEN_255591_1</name>
</gene>
<dbReference type="AlphaFoldDB" id="A0A4Y2L547"/>
<evidence type="ECO:0000256" key="1">
    <source>
        <dbReference type="SAM" id="Phobius"/>
    </source>
</evidence>
<feature type="transmembrane region" description="Helical" evidence="1">
    <location>
        <begin position="20"/>
        <end position="43"/>
    </location>
</feature>
<sequence length="91" mass="10587">MDHKKANSRGQNKFINKNYVQTLLLFYIIAVKIQAFVISVGQVSDPLFDERCRQRSEMMGLKAALKFLLFLKALDSNPVLQLKKKMKITRR</sequence>
<evidence type="ECO:0000313" key="3">
    <source>
        <dbReference type="Proteomes" id="UP000499080"/>
    </source>
</evidence>
<keyword evidence="1" id="KW-1133">Transmembrane helix</keyword>
<reference evidence="2 3" key="1">
    <citation type="journal article" date="2019" name="Sci. Rep.">
        <title>Orb-weaving spider Araneus ventricosus genome elucidates the spidroin gene catalogue.</title>
        <authorList>
            <person name="Kono N."/>
            <person name="Nakamura H."/>
            <person name="Ohtoshi R."/>
            <person name="Moran D.A.P."/>
            <person name="Shinohara A."/>
            <person name="Yoshida Y."/>
            <person name="Fujiwara M."/>
            <person name="Mori M."/>
            <person name="Tomita M."/>
            <person name="Arakawa K."/>
        </authorList>
    </citation>
    <scope>NUCLEOTIDE SEQUENCE [LARGE SCALE GENOMIC DNA]</scope>
</reference>
<comment type="caution">
    <text evidence="2">The sequence shown here is derived from an EMBL/GenBank/DDBJ whole genome shotgun (WGS) entry which is preliminary data.</text>
</comment>
<feature type="transmembrane region" description="Helical" evidence="1">
    <location>
        <begin position="63"/>
        <end position="82"/>
    </location>
</feature>
<proteinExistence type="predicted"/>
<organism evidence="2 3">
    <name type="scientific">Araneus ventricosus</name>
    <name type="common">Orbweaver spider</name>
    <name type="synonym">Epeira ventricosa</name>
    <dbReference type="NCBI Taxonomy" id="182803"/>
    <lineage>
        <taxon>Eukaryota</taxon>
        <taxon>Metazoa</taxon>
        <taxon>Ecdysozoa</taxon>
        <taxon>Arthropoda</taxon>
        <taxon>Chelicerata</taxon>
        <taxon>Arachnida</taxon>
        <taxon>Araneae</taxon>
        <taxon>Araneomorphae</taxon>
        <taxon>Entelegynae</taxon>
        <taxon>Araneoidea</taxon>
        <taxon>Araneidae</taxon>
        <taxon>Araneus</taxon>
    </lineage>
</organism>
<keyword evidence="1" id="KW-0472">Membrane</keyword>
<protein>
    <submittedName>
        <fullName evidence="2">Uncharacterized protein</fullName>
    </submittedName>
</protein>
<name>A0A4Y2L547_ARAVE</name>